<evidence type="ECO:0000256" key="5">
    <source>
        <dbReference type="ARBA" id="ARBA00022692"/>
    </source>
</evidence>
<dbReference type="GO" id="GO:0032259">
    <property type="term" value="P:methylation"/>
    <property type="evidence" value="ECO:0007669"/>
    <property type="project" value="UniProtKB-KW"/>
</dbReference>
<feature type="domain" description="Prepilin type IV endopeptidase peptidase" evidence="11">
    <location>
        <begin position="150"/>
        <end position="259"/>
    </location>
</feature>
<comment type="similarity">
    <text evidence="2 8">Belongs to the peptidase A24 family.</text>
</comment>
<evidence type="ECO:0000256" key="10">
    <source>
        <dbReference type="SAM" id="Phobius"/>
    </source>
</evidence>
<feature type="transmembrane region" description="Helical" evidence="10">
    <location>
        <begin position="146"/>
        <end position="166"/>
    </location>
</feature>
<keyword evidence="7 10" id="KW-0472">Membrane</keyword>
<dbReference type="RefSeq" id="WP_036367160.1">
    <property type="nucleotide sequence ID" value="NZ_AOMT01000043.1"/>
</dbReference>
<keyword evidence="9" id="KW-0489">Methyltransferase</keyword>
<dbReference type="GO" id="GO:0006465">
    <property type="term" value="P:signal peptide processing"/>
    <property type="evidence" value="ECO:0007669"/>
    <property type="project" value="TreeGrafter"/>
</dbReference>
<feature type="transmembrane region" description="Helical" evidence="10">
    <location>
        <begin position="196"/>
        <end position="218"/>
    </location>
</feature>
<evidence type="ECO:0000313" key="14">
    <source>
        <dbReference type="Proteomes" id="UP000035860"/>
    </source>
</evidence>
<reference evidence="13 14" key="1">
    <citation type="journal article" date="2014" name="Genome Announc.">
        <title>Draft Genome Sequence of Moraxella bovoculi Strain 237T (ATCC BAA-1259T) Isolated from a Calf with Infectious Bovine Keratoconjunctivitis.</title>
        <authorList>
            <person name="Calcutt M.J."/>
            <person name="Foecking M.F."/>
            <person name="Martin N.T."/>
            <person name="Mhlanga-Mutangadura T."/>
            <person name="Reilly T.J."/>
        </authorList>
    </citation>
    <scope>NUCLEOTIDE SEQUENCE [LARGE SCALE GENOMIC DNA]</scope>
    <source>
        <strain evidence="13 14">237</strain>
    </source>
</reference>
<feature type="transmembrane region" description="Helical" evidence="10">
    <location>
        <begin position="12"/>
        <end position="34"/>
    </location>
</feature>
<evidence type="ECO:0000256" key="7">
    <source>
        <dbReference type="ARBA" id="ARBA00023136"/>
    </source>
</evidence>
<evidence type="ECO:0000256" key="6">
    <source>
        <dbReference type="ARBA" id="ARBA00022989"/>
    </source>
</evidence>
<dbReference type="InterPro" id="IPR000045">
    <property type="entry name" value="Prepilin_IV_endopep_pep"/>
</dbReference>
<feature type="domain" description="Prepilin peptidase A24 N-terminal" evidence="12">
    <location>
        <begin position="21"/>
        <end position="140"/>
    </location>
</feature>
<dbReference type="PANTHER" id="PTHR30487:SF0">
    <property type="entry name" value="PREPILIN LEADER PEPTIDASE_N-METHYLTRANSFERASE-RELATED"/>
    <property type="match status" value="1"/>
</dbReference>
<dbReference type="GO" id="GO:0004190">
    <property type="term" value="F:aspartic-type endopeptidase activity"/>
    <property type="evidence" value="ECO:0007669"/>
    <property type="project" value="UniProtKB-EC"/>
</dbReference>
<evidence type="ECO:0000259" key="12">
    <source>
        <dbReference type="Pfam" id="PF06750"/>
    </source>
</evidence>
<comment type="subcellular location">
    <subcellularLocation>
        <location evidence="1">Cell inner membrane</location>
        <topology evidence="1">Multi-pass membrane protein</topology>
    </subcellularLocation>
    <subcellularLocation>
        <location evidence="9">Cell membrane</location>
        <topology evidence="9">Multi-pass membrane protein</topology>
    </subcellularLocation>
</comment>
<dbReference type="Proteomes" id="UP000035860">
    <property type="component" value="Unassembled WGS sequence"/>
</dbReference>
<dbReference type="InterPro" id="IPR050882">
    <property type="entry name" value="Prepilin_peptidase/N-MTase"/>
</dbReference>
<keyword evidence="3" id="KW-1003">Cell membrane</keyword>
<feature type="transmembrane region" description="Helical" evidence="10">
    <location>
        <begin position="272"/>
        <end position="297"/>
    </location>
</feature>
<accession>A0A066UAD8</accession>
<keyword evidence="9" id="KW-0511">Multifunctional enzyme</keyword>
<keyword evidence="9" id="KW-0378">Hydrolase</keyword>
<keyword evidence="4" id="KW-0997">Cell inner membrane</keyword>
<dbReference type="eggNOG" id="COG1989">
    <property type="taxonomic scope" value="Bacteria"/>
</dbReference>
<evidence type="ECO:0000256" key="9">
    <source>
        <dbReference type="RuleBase" id="RU003794"/>
    </source>
</evidence>
<evidence type="ECO:0000256" key="1">
    <source>
        <dbReference type="ARBA" id="ARBA00004429"/>
    </source>
</evidence>
<evidence type="ECO:0000256" key="3">
    <source>
        <dbReference type="ARBA" id="ARBA00022475"/>
    </source>
</evidence>
<evidence type="ECO:0000313" key="13">
    <source>
        <dbReference type="EMBL" id="KDN24406.1"/>
    </source>
</evidence>
<keyword evidence="9" id="KW-0645">Protease</keyword>
<dbReference type="InterPro" id="IPR010627">
    <property type="entry name" value="Prepilin_pept_A24_N"/>
</dbReference>
<dbReference type="InterPro" id="IPR014032">
    <property type="entry name" value="Peptidase_A24A_bac"/>
</dbReference>
<keyword evidence="9" id="KW-0808">Transferase</keyword>
<dbReference type="OrthoDB" id="9789291at2"/>
<protein>
    <recommendedName>
        <fullName evidence="9">Prepilin leader peptidase/N-methyltransferase</fullName>
        <ecNumber evidence="9">2.1.1.-</ecNumber>
        <ecNumber evidence="9">3.4.23.43</ecNumber>
    </recommendedName>
</protein>
<comment type="function">
    <text evidence="9">Plays an essential role in type IV pili and type II pseudopili formation by proteolytically removing the leader sequence from substrate proteins and subsequently monomethylating the alpha-amino group of the newly exposed N-terminal phenylalanine.</text>
</comment>
<comment type="catalytic activity">
    <reaction evidence="9">
        <text>Typically cleaves a -Gly-|-Phe- bond to release an N-terminal, basic peptide of 5-8 residues from type IV prepilin, and then N-methylates the new N-terminal amino group, the methyl donor being S-adenosyl-L-methionine.</text>
        <dbReference type="EC" id="3.4.23.43"/>
    </reaction>
</comment>
<dbReference type="EC" id="2.1.1.-" evidence="9"/>
<name>A0A066UAD8_9GAMM</name>
<dbReference type="Pfam" id="PF06750">
    <property type="entry name" value="A24_N_bact"/>
    <property type="match status" value="1"/>
</dbReference>
<proteinExistence type="inferred from homology"/>
<evidence type="ECO:0000256" key="4">
    <source>
        <dbReference type="ARBA" id="ARBA00022519"/>
    </source>
</evidence>
<comment type="caution">
    <text evidence="13">The sequence shown here is derived from an EMBL/GenBank/DDBJ whole genome shotgun (WGS) entry which is preliminary data.</text>
</comment>
<keyword evidence="6 10" id="KW-1133">Transmembrane helix</keyword>
<organism evidence="13 14">
    <name type="scientific">Moraxella bovoculi 237</name>
    <dbReference type="NCBI Taxonomy" id="743974"/>
    <lineage>
        <taxon>Bacteria</taxon>
        <taxon>Pseudomonadati</taxon>
        <taxon>Pseudomonadota</taxon>
        <taxon>Gammaproteobacteria</taxon>
        <taxon>Moraxellales</taxon>
        <taxon>Moraxellaceae</taxon>
        <taxon>Moraxella</taxon>
    </lineage>
</organism>
<dbReference type="EMBL" id="AOMT01000043">
    <property type="protein sequence ID" value="KDN24406.1"/>
    <property type="molecule type" value="Genomic_DNA"/>
</dbReference>
<dbReference type="Pfam" id="PF01478">
    <property type="entry name" value="Peptidase_A24"/>
    <property type="match status" value="1"/>
</dbReference>
<evidence type="ECO:0000256" key="2">
    <source>
        <dbReference type="ARBA" id="ARBA00005801"/>
    </source>
</evidence>
<dbReference type="AlphaFoldDB" id="A0A066UAD8"/>
<gene>
    <name evidence="13" type="ORF">MBO_09678</name>
</gene>
<sequence length="300" mass="32854">MIGVLNILTQNHALFLIMTGILGLIVGSFINVVIHRMPKTMLSEWRHEISEFIAADEALKDATKNDVQAHYQPNPSPNPSTLRSRCPHCTAVIAWQHNIPVISYLLLSGRCASCQAKISLSYPVTELLTAVLSILIVHHFGVSIQAGLALIFLWYLVALSGIDYHTKLLPDRLLVPLGMVGLIANTQHVFTTPNLAIWGLVMGFVVFWGINALFKVIMGKDGMGLGDAKLLGVLGAWLGMFYLPMIVFIAALLGVIAGIINKYRQDEEVFAFGPYLAIGGLFSLLYGETTWSCYGVLAMN</sequence>
<dbReference type="PANTHER" id="PTHR30487">
    <property type="entry name" value="TYPE 4 PREPILIN-LIKE PROTEINS LEADER PEPTIDE-PROCESSING ENZYME"/>
    <property type="match status" value="1"/>
</dbReference>
<dbReference type="EC" id="3.4.23.43" evidence="9"/>
<evidence type="ECO:0000259" key="11">
    <source>
        <dbReference type="Pfam" id="PF01478"/>
    </source>
</evidence>
<keyword evidence="14" id="KW-1185">Reference proteome</keyword>
<feature type="transmembrane region" description="Helical" evidence="10">
    <location>
        <begin position="173"/>
        <end position="190"/>
    </location>
</feature>
<keyword evidence="5 9" id="KW-0812">Transmembrane</keyword>
<dbReference type="GO" id="GO:0008168">
    <property type="term" value="F:methyltransferase activity"/>
    <property type="evidence" value="ECO:0007669"/>
    <property type="project" value="UniProtKB-KW"/>
</dbReference>
<evidence type="ECO:0000256" key="8">
    <source>
        <dbReference type="RuleBase" id="RU003793"/>
    </source>
</evidence>
<feature type="transmembrane region" description="Helical" evidence="10">
    <location>
        <begin position="230"/>
        <end position="260"/>
    </location>
</feature>
<dbReference type="Gene3D" id="1.20.120.1220">
    <property type="match status" value="1"/>
</dbReference>
<dbReference type="GO" id="GO:0005886">
    <property type="term" value="C:plasma membrane"/>
    <property type="evidence" value="ECO:0007669"/>
    <property type="project" value="UniProtKB-SubCell"/>
</dbReference>
<dbReference type="PRINTS" id="PR00864">
    <property type="entry name" value="PREPILNPTASE"/>
</dbReference>